<dbReference type="Gene3D" id="1.20.1260.10">
    <property type="match status" value="1"/>
</dbReference>
<dbReference type="KEGG" id="drc:G0Q07_10070"/>
<accession>A0A6C0RE99</accession>
<dbReference type="AlphaFoldDB" id="A0A6C0RE99"/>
<proteinExistence type="predicted"/>
<dbReference type="Proteomes" id="UP000474630">
    <property type="component" value="Chromosome"/>
</dbReference>
<dbReference type="EMBL" id="CP048409">
    <property type="protein sequence ID" value="QIA08055.1"/>
    <property type="molecule type" value="Genomic_DNA"/>
</dbReference>
<name>A0A6C0RE99_9BACT</name>
<dbReference type="RefSeq" id="WP_163345976.1">
    <property type="nucleotide sequence ID" value="NZ_CP048409.1"/>
</dbReference>
<evidence type="ECO:0000313" key="3">
    <source>
        <dbReference type="Proteomes" id="UP000474630"/>
    </source>
</evidence>
<dbReference type="InterPro" id="IPR009078">
    <property type="entry name" value="Ferritin-like_SF"/>
</dbReference>
<dbReference type="InterPro" id="IPR012347">
    <property type="entry name" value="Ferritin-like"/>
</dbReference>
<reference evidence="2 3" key="1">
    <citation type="submission" date="2020-02" db="EMBL/GenBank/DDBJ databases">
        <title>Genome sequencing for Draconibacterium sp. strain M1.</title>
        <authorList>
            <person name="Park S.-J."/>
        </authorList>
    </citation>
    <scope>NUCLEOTIDE SEQUENCE [LARGE SCALE GENOMIC DNA]</scope>
    <source>
        <strain evidence="2 3">M1</strain>
    </source>
</reference>
<gene>
    <name evidence="2" type="ORF">G0Q07_10070</name>
</gene>
<dbReference type="Pfam" id="PF09968">
    <property type="entry name" value="DUF2202"/>
    <property type="match status" value="1"/>
</dbReference>
<evidence type="ECO:0000313" key="2">
    <source>
        <dbReference type="EMBL" id="QIA08055.1"/>
    </source>
</evidence>
<feature type="domain" description="DUF2202" evidence="1">
    <location>
        <begin position="43"/>
        <end position="198"/>
    </location>
</feature>
<keyword evidence="3" id="KW-1185">Reference proteome</keyword>
<dbReference type="CDD" id="cd01048">
    <property type="entry name" value="Ferritin_like_AB2"/>
    <property type="match status" value="1"/>
</dbReference>
<evidence type="ECO:0000259" key="1">
    <source>
        <dbReference type="Pfam" id="PF09968"/>
    </source>
</evidence>
<dbReference type="InterPro" id="IPR019243">
    <property type="entry name" value="DUF2202"/>
</dbReference>
<organism evidence="2 3">
    <name type="scientific">Draconibacterium halophilum</name>
    <dbReference type="NCBI Taxonomy" id="2706887"/>
    <lineage>
        <taxon>Bacteria</taxon>
        <taxon>Pseudomonadati</taxon>
        <taxon>Bacteroidota</taxon>
        <taxon>Bacteroidia</taxon>
        <taxon>Marinilabiliales</taxon>
        <taxon>Prolixibacteraceae</taxon>
        <taxon>Draconibacterium</taxon>
    </lineage>
</organism>
<dbReference type="SUPFAM" id="SSF47240">
    <property type="entry name" value="Ferritin-like"/>
    <property type="match status" value="1"/>
</dbReference>
<sequence>MLAACTDSQKNEDIILSDNTEEESLNNNTLLQIETLTETDSLSLIFMREEEKLARDAYLLLFSKYEHQVFNNISQSEQTHTDAILRLLNYYNLHDPFIDVIGEFKDPSLATLFDELMTLGDNNLDSALIVGALIEETDIEDIAILVKATDIQNIIQVYENLLSGSENHLRAFVHNLRKRGIDYQPRILPIDQFNDIINN</sequence>
<protein>
    <submittedName>
        <fullName evidence="2">DUF2202 domain-containing protein</fullName>
    </submittedName>
</protein>